<dbReference type="InterPro" id="IPR002686">
    <property type="entry name" value="Transposase_17"/>
</dbReference>
<dbReference type="SUPFAM" id="SSF143422">
    <property type="entry name" value="Transposase IS200-like"/>
    <property type="match status" value="1"/>
</dbReference>
<feature type="domain" description="Transposase IS200-like" evidence="1">
    <location>
        <begin position="3"/>
        <end position="100"/>
    </location>
</feature>
<dbReference type="PANTHER" id="PTHR33360:SF2">
    <property type="entry name" value="TRANSPOSASE FOR INSERTION SEQUENCE ELEMENT IS200"/>
    <property type="match status" value="1"/>
</dbReference>
<dbReference type="NCBIfam" id="NF033573">
    <property type="entry name" value="transpos_IS200"/>
    <property type="match status" value="1"/>
</dbReference>
<dbReference type="Gene3D" id="3.30.70.1290">
    <property type="entry name" value="Transposase IS200-like"/>
    <property type="match status" value="1"/>
</dbReference>
<reference evidence="3" key="1">
    <citation type="journal article" date="2019" name="Int. J. Syst. Evol. Microbiol.">
        <title>The Global Catalogue of Microorganisms (GCM) 10K type strain sequencing project: providing services to taxonomists for standard genome sequencing and annotation.</title>
        <authorList>
            <consortium name="The Broad Institute Genomics Platform"/>
            <consortium name="The Broad Institute Genome Sequencing Center for Infectious Disease"/>
            <person name="Wu L."/>
            <person name="Ma J."/>
        </authorList>
    </citation>
    <scope>NUCLEOTIDE SEQUENCE [LARGE SCALE GENOMIC DNA]</scope>
    <source>
        <strain evidence="3">JCM 17925</strain>
    </source>
</reference>
<accession>A0ABP8JRH7</accession>
<gene>
    <name evidence="2" type="ORF">GCM10023187_01350</name>
</gene>
<evidence type="ECO:0000313" key="3">
    <source>
        <dbReference type="Proteomes" id="UP001500936"/>
    </source>
</evidence>
<dbReference type="EMBL" id="BAABHB010000001">
    <property type="protein sequence ID" value="GAA4394976.1"/>
    <property type="molecule type" value="Genomic_DNA"/>
</dbReference>
<dbReference type="PANTHER" id="PTHR33360">
    <property type="entry name" value="TRANSPOSASE FOR INSERTION SEQUENCE ELEMENT IS200"/>
    <property type="match status" value="1"/>
</dbReference>
<evidence type="ECO:0000313" key="2">
    <source>
        <dbReference type="EMBL" id="GAA4394976.1"/>
    </source>
</evidence>
<proteinExistence type="predicted"/>
<dbReference type="InterPro" id="IPR036515">
    <property type="entry name" value="Transposase_17_sf"/>
</dbReference>
<name>A0ABP8JRH7_9BACT</name>
<dbReference type="Pfam" id="PF01797">
    <property type="entry name" value="Y1_Tnp"/>
    <property type="match status" value="1"/>
</dbReference>
<organism evidence="2 3">
    <name type="scientific">Nibrella viscosa</name>
    <dbReference type="NCBI Taxonomy" id="1084524"/>
    <lineage>
        <taxon>Bacteria</taxon>
        <taxon>Pseudomonadati</taxon>
        <taxon>Bacteroidota</taxon>
        <taxon>Cytophagia</taxon>
        <taxon>Cytophagales</taxon>
        <taxon>Spirosomataceae</taxon>
        <taxon>Nibrella</taxon>
    </lineage>
</organism>
<protein>
    <recommendedName>
        <fullName evidence="1">Transposase IS200-like domain-containing protein</fullName>
    </recommendedName>
</protein>
<sequence length="128" mass="14922">MLSIGHKNKLCEHILEETRKKSIRLLEINGYVDHLHCLISLGPTQCIADIMQSIKGESAHWFNNRSGLERHQKLAWQDDYFAVSVSESHAEQVRSYIQRQEQHHQHTTYYEEAERLAEKYGFTPDSVG</sequence>
<evidence type="ECO:0000259" key="1">
    <source>
        <dbReference type="SMART" id="SM01321"/>
    </source>
</evidence>
<comment type="caution">
    <text evidence="2">The sequence shown here is derived from an EMBL/GenBank/DDBJ whole genome shotgun (WGS) entry which is preliminary data.</text>
</comment>
<keyword evidence="3" id="KW-1185">Reference proteome</keyword>
<dbReference type="SMART" id="SM01321">
    <property type="entry name" value="Y1_Tnp"/>
    <property type="match status" value="1"/>
</dbReference>
<dbReference type="Proteomes" id="UP001500936">
    <property type="component" value="Unassembled WGS sequence"/>
</dbReference>